<sequence length="261" mass="29238">MFNHDWFRCLLDQLDGMGKTGVIIALDNASYHTGLPDDTPKSTWSKAWLVEACELFGIAVSVSDYKTQIGDQVKRYVKKHIRPVVVAMAAERGHTVLYTPPYHSRLQSIELLWANVKGGVGRQYTVSTTFADVRERLDAAFDTIPSDVIYNCIENSKAEVRRLDAYIRDLETANEDDGGGEDCGSQCDGEESGDECDLSTSARSMTMSTPLRNPCKTIYTLQLKYSHINIYGRGISHAICLRVQNCMRGVRTAFDALDFRF</sequence>
<dbReference type="Gene3D" id="3.30.420.10">
    <property type="entry name" value="Ribonuclease H-like superfamily/Ribonuclease H"/>
    <property type="match status" value="1"/>
</dbReference>
<dbReference type="PANTHER" id="PTHR33939:SF1">
    <property type="entry name" value="DUF4371 DOMAIN-CONTAINING PROTEIN"/>
    <property type="match status" value="1"/>
</dbReference>
<dbReference type="Proteomes" id="UP000243579">
    <property type="component" value="Unassembled WGS sequence"/>
</dbReference>
<evidence type="ECO:0000313" key="1">
    <source>
        <dbReference type="EMBL" id="OQR89024.1"/>
    </source>
</evidence>
<dbReference type="InterPro" id="IPR036397">
    <property type="entry name" value="RNaseH_sf"/>
</dbReference>
<dbReference type="PANTHER" id="PTHR33939">
    <property type="entry name" value="PROTEIN CBG22215"/>
    <property type="match status" value="1"/>
</dbReference>
<keyword evidence="2" id="KW-1185">Reference proteome</keyword>
<organism evidence="1 2">
    <name type="scientific">Achlya hypogyna</name>
    <name type="common">Oomycete</name>
    <name type="synonym">Protoachlya hypogyna</name>
    <dbReference type="NCBI Taxonomy" id="1202772"/>
    <lineage>
        <taxon>Eukaryota</taxon>
        <taxon>Sar</taxon>
        <taxon>Stramenopiles</taxon>
        <taxon>Oomycota</taxon>
        <taxon>Saprolegniomycetes</taxon>
        <taxon>Saprolegniales</taxon>
        <taxon>Achlyaceae</taxon>
        <taxon>Achlya</taxon>
    </lineage>
</organism>
<reference evidence="1 2" key="1">
    <citation type="journal article" date="2014" name="Genome Biol. Evol.">
        <title>The secreted proteins of Achlya hypogyna and Thraustotheca clavata identify the ancestral oomycete secretome and reveal gene acquisitions by horizontal gene transfer.</title>
        <authorList>
            <person name="Misner I."/>
            <person name="Blouin N."/>
            <person name="Leonard G."/>
            <person name="Richards T.A."/>
            <person name="Lane C.E."/>
        </authorList>
    </citation>
    <scope>NUCLEOTIDE SEQUENCE [LARGE SCALE GENOMIC DNA]</scope>
    <source>
        <strain evidence="1 2">ATCC 48635</strain>
    </source>
</reference>
<evidence type="ECO:0008006" key="3">
    <source>
        <dbReference type="Google" id="ProtNLM"/>
    </source>
</evidence>
<proteinExistence type="predicted"/>
<gene>
    <name evidence="1" type="ORF">ACHHYP_06517</name>
</gene>
<comment type="caution">
    <text evidence="1">The sequence shown here is derived from an EMBL/GenBank/DDBJ whole genome shotgun (WGS) entry which is preliminary data.</text>
</comment>
<dbReference type="OrthoDB" id="168086at2759"/>
<evidence type="ECO:0000313" key="2">
    <source>
        <dbReference type="Proteomes" id="UP000243579"/>
    </source>
</evidence>
<name>A0A1V9YTA9_ACHHY</name>
<protein>
    <recommendedName>
        <fullName evidence="3">Tc1-like transposase DDE domain-containing protein</fullName>
    </recommendedName>
</protein>
<accession>A0A1V9YTA9</accession>
<dbReference type="AlphaFoldDB" id="A0A1V9YTA9"/>
<dbReference type="GO" id="GO:0003676">
    <property type="term" value="F:nucleic acid binding"/>
    <property type="evidence" value="ECO:0007669"/>
    <property type="project" value="InterPro"/>
</dbReference>
<dbReference type="EMBL" id="JNBR01000974">
    <property type="protein sequence ID" value="OQR89024.1"/>
    <property type="molecule type" value="Genomic_DNA"/>
</dbReference>